<proteinExistence type="predicted"/>
<sequence length="119" mass="13879">MSMPSCKKMKEEERRKHEVVALYELGLRHAGVGGGTVRGLLAAGLTQIVIQSTLFKHLNWWKLPMPRDIRMMLLMQEDDSWLLLLSKMIGDGSRFEYQEEYRKFMGIEQLCSRMDVLMD</sequence>
<dbReference type="Gramene" id="ORUFI06G09240.1">
    <property type="protein sequence ID" value="ORUFI06G09240.1"/>
    <property type="gene ID" value="ORUFI06G09240"/>
</dbReference>
<dbReference type="HOGENOM" id="CLU_2065350_0_0_1"/>
<keyword evidence="2" id="KW-1185">Reference proteome</keyword>
<dbReference type="AlphaFoldDB" id="A0A0E0PVM6"/>
<name>A0A0E0PVM6_ORYRU</name>
<organism evidence="1 2">
    <name type="scientific">Oryza rufipogon</name>
    <name type="common">Brownbeard rice</name>
    <name type="synonym">Asian wild rice</name>
    <dbReference type="NCBI Taxonomy" id="4529"/>
    <lineage>
        <taxon>Eukaryota</taxon>
        <taxon>Viridiplantae</taxon>
        <taxon>Streptophyta</taxon>
        <taxon>Embryophyta</taxon>
        <taxon>Tracheophyta</taxon>
        <taxon>Spermatophyta</taxon>
        <taxon>Magnoliopsida</taxon>
        <taxon>Liliopsida</taxon>
        <taxon>Poales</taxon>
        <taxon>Poaceae</taxon>
        <taxon>BOP clade</taxon>
        <taxon>Oryzoideae</taxon>
        <taxon>Oryzeae</taxon>
        <taxon>Oryzinae</taxon>
        <taxon>Oryza</taxon>
    </lineage>
</organism>
<protein>
    <submittedName>
        <fullName evidence="1">Uncharacterized protein</fullName>
    </submittedName>
</protein>
<dbReference type="Proteomes" id="UP000008022">
    <property type="component" value="Unassembled WGS sequence"/>
</dbReference>
<dbReference type="EnsemblPlants" id="ORUFI06G09240.1">
    <property type="protein sequence ID" value="ORUFI06G09240.1"/>
    <property type="gene ID" value="ORUFI06G09240"/>
</dbReference>
<reference evidence="2" key="1">
    <citation type="submission" date="2013-06" db="EMBL/GenBank/DDBJ databases">
        <authorList>
            <person name="Zhao Q."/>
        </authorList>
    </citation>
    <scope>NUCLEOTIDE SEQUENCE</scope>
    <source>
        <strain evidence="2">cv. W1943</strain>
    </source>
</reference>
<evidence type="ECO:0000313" key="2">
    <source>
        <dbReference type="Proteomes" id="UP000008022"/>
    </source>
</evidence>
<reference evidence="1" key="2">
    <citation type="submission" date="2015-06" db="UniProtKB">
        <authorList>
            <consortium name="EnsemblPlants"/>
        </authorList>
    </citation>
    <scope>IDENTIFICATION</scope>
</reference>
<accession>A0A0E0PVM6</accession>
<evidence type="ECO:0000313" key="1">
    <source>
        <dbReference type="EnsemblPlants" id="ORUFI06G09240.1"/>
    </source>
</evidence>